<keyword evidence="1" id="KW-0238">DNA-binding</keyword>
<accession>A0A629VTL9</accession>
<organism evidence="1">
    <name type="scientific">Salmonella enterica subsp. enterica serovar Kentucky</name>
    <dbReference type="NCBI Taxonomy" id="192955"/>
    <lineage>
        <taxon>Bacteria</taxon>
        <taxon>Pseudomonadati</taxon>
        <taxon>Pseudomonadota</taxon>
        <taxon>Gammaproteobacteria</taxon>
        <taxon>Enterobacterales</taxon>
        <taxon>Enterobacteriaceae</taxon>
        <taxon>Salmonella</taxon>
    </lineage>
</organism>
<protein>
    <submittedName>
        <fullName evidence="1">DNA-binding protein</fullName>
    </submittedName>
</protein>
<name>A0A629VTL9_SALET</name>
<dbReference type="EMBL" id="AAMCZO010000001">
    <property type="protein sequence ID" value="EDG1027974.1"/>
    <property type="molecule type" value="Genomic_DNA"/>
</dbReference>
<dbReference type="AlphaFoldDB" id="A0A629VTL9"/>
<feature type="non-terminal residue" evidence="1">
    <location>
        <position position="26"/>
    </location>
</feature>
<comment type="caution">
    <text evidence="1">The sequence shown here is derived from an EMBL/GenBank/DDBJ whole genome shotgun (WGS) entry which is preliminary data.</text>
</comment>
<gene>
    <name evidence="1" type="ORF">B6C64_00005</name>
</gene>
<reference evidence="1" key="1">
    <citation type="submission" date="2018-07" db="EMBL/GenBank/DDBJ databases">
        <authorList>
            <consortium name="NARMS: The National Antimicrobial Resistance Monitoring System"/>
        </authorList>
    </citation>
    <scope>NUCLEOTIDE SEQUENCE</scope>
    <source>
        <strain evidence="1">FSIS1710719</strain>
    </source>
</reference>
<evidence type="ECO:0000313" key="1">
    <source>
        <dbReference type="EMBL" id="EDG1027974.1"/>
    </source>
</evidence>
<proteinExistence type="predicted"/>
<dbReference type="GO" id="GO:0003677">
    <property type="term" value="F:DNA binding"/>
    <property type="evidence" value="ECO:0007669"/>
    <property type="project" value="UniProtKB-KW"/>
</dbReference>
<sequence length="26" mass="3141">MGQGQFGRDLKKCLELKRVYLHNHLR</sequence>